<dbReference type="Gene3D" id="1.10.640.10">
    <property type="entry name" value="Haem peroxidase domain superfamily, animal type"/>
    <property type="match status" value="1"/>
</dbReference>
<dbReference type="InterPro" id="IPR010255">
    <property type="entry name" value="Haem_peroxidase_sf"/>
</dbReference>
<keyword evidence="1" id="KW-1133">Transmembrane helix</keyword>
<keyword evidence="1" id="KW-0472">Membrane</keyword>
<keyword evidence="2" id="KW-1185">Reference proteome</keyword>
<dbReference type="Proteomes" id="UP000085678">
    <property type="component" value="Unplaced"/>
</dbReference>
<dbReference type="Pfam" id="PF03098">
    <property type="entry name" value="An_peroxidase"/>
    <property type="match status" value="1"/>
</dbReference>
<dbReference type="RefSeq" id="XP_013388998.1">
    <property type="nucleotide sequence ID" value="XM_013533544.1"/>
</dbReference>
<dbReference type="PROSITE" id="PS50292">
    <property type="entry name" value="PEROXIDASE_3"/>
    <property type="match status" value="1"/>
</dbReference>
<dbReference type="InParanoid" id="A0A1S3HSJ7"/>
<gene>
    <name evidence="3" type="primary">LOC106157800</name>
</gene>
<dbReference type="GO" id="GO:0006979">
    <property type="term" value="P:response to oxidative stress"/>
    <property type="evidence" value="ECO:0007669"/>
    <property type="project" value="InterPro"/>
</dbReference>
<dbReference type="AlphaFoldDB" id="A0A1S3HSJ7"/>
<feature type="transmembrane region" description="Helical" evidence="1">
    <location>
        <begin position="147"/>
        <end position="171"/>
    </location>
</feature>
<sequence length="333" mass="39176">MFPQLRTGIHILTTYITVEKLRSVYNGSMEHLDVFAGGMAETGRFGPGPLFREILLDQFLRIRDADRYWFENKQNGLFTDDEIAFIKSIKFADIITNVTNIQPDWLQRDVFLWQQGDPCPQEKQLVTEDMEPCTDLQGWDYFAGSELWFIGSLVVLGLVPFFCILVAYLIYRVKKFRTKRVKRTLHMDKLRSMVRANAGNIAATEWTDPKDLPRSIELHFDDMTCGLLVLTASGTKIRHLDFSMSEEVNVWLSMNRGKETMLIQIPNEYDLVVMFEDEEDRMEFLRKFKSYLNDFNKNLQFFHDKQQNILENAVTKRKRQQLLERFFKTVFAE</sequence>
<organism evidence="2 3">
    <name type="scientific">Lingula anatina</name>
    <name type="common">Brachiopod</name>
    <name type="synonym">Lingula unguis</name>
    <dbReference type="NCBI Taxonomy" id="7574"/>
    <lineage>
        <taxon>Eukaryota</taxon>
        <taxon>Metazoa</taxon>
        <taxon>Spiralia</taxon>
        <taxon>Lophotrochozoa</taxon>
        <taxon>Brachiopoda</taxon>
        <taxon>Linguliformea</taxon>
        <taxon>Lingulata</taxon>
        <taxon>Lingulida</taxon>
        <taxon>Linguloidea</taxon>
        <taxon>Lingulidae</taxon>
        <taxon>Lingula</taxon>
    </lineage>
</organism>
<dbReference type="InterPro" id="IPR019791">
    <property type="entry name" value="Haem_peroxidase_animal"/>
</dbReference>
<name>A0A1S3HSJ7_LINAN</name>
<dbReference type="InterPro" id="IPR037120">
    <property type="entry name" value="Haem_peroxidase_sf_animal"/>
</dbReference>
<dbReference type="SUPFAM" id="SSF48113">
    <property type="entry name" value="Heme-dependent peroxidases"/>
    <property type="match status" value="1"/>
</dbReference>
<dbReference type="GeneID" id="106157800"/>
<accession>A0A1S3HSJ7</accession>
<evidence type="ECO:0000313" key="2">
    <source>
        <dbReference type="Proteomes" id="UP000085678"/>
    </source>
</evidence>
<evidence type="ECO:0000313" key="3">
    <source>
        <dbReference type="RefSeq" id="XP_013388998.1"/>
    </source>
</evidence>
<keyword evidence="1" id="KW-0812">Transmembrane</keyword>
<dbReference type="KEGG" id="lak:106157800"/>
<dbReference type="GO" id="GO:0020037">
    <property type="term" value="F:heme binding"/>
    <property type="evidence" value="ECO:0007669"/>
    <property type="project" value="InterPro"/>
</dbReference>
<evidence type="ECO:0000256" key="1">
    <source>
        <dbReference type="SAM" id="Phobius"/>
    </source>
</evidence>
<dbReference type="PANTHER" id="PTHR11475:SF144">
    <property type="entry name" value="NAD(P)H OXIDASE (H2O2-FORMING)"/>
    <property type="match status" value="1"/>
</dbReference>
<feature type="non-terminal residue" evidence="3">
    <location>
        <position position="333"/>
    </location>
</feature>
<dbReference type="PANTHER" id="PTHR11475">
    <property type="entry name" value="OXIDASE/PEROXIDASE"/>
    <property type="match status" value="1"/>
</dbReference>
<dbReference type="OrthoDB" id="823504at2759"/>
<dbReference type="GO" id="GO:0004601">
    <property type="term" value="F:peroxidase activity"/>
    <property type="evidence" value="ECO:0007669"/>
    <property type="project" value="InterPro"/>
</dbReference>
<reference evidence="3" key="1">
    <citation type="submission" date="2025-08" db="UniProtKB">
        <authorList>
            <consortium name="RefSeq"/>
        </authorList>
    </citation>
    <scope>IDENTIFICATION</scope>
    <source>
        <tissue evidence="3">Gonads</tissue>
    </source>
</reference>
<proteinExistence type="predicted"/>
<dbReference type="STRING" id="7574.A0A1S3HSJ7"/>
<protein>
    <submittedName>
        <fullName evidence="3">Dual oxidase 1-like</fullName>
    </submittedName>
</protein>